<dbReference type="InterPro" id="IPR013078">
    <property type="entry name" value="His_Pase_superF_clade-1"/>
</dbReference>
<name>A0A2H0BJX5_9BACT</name>
<dbReference type="SMART" id="SM00855">
    <property type="entry name" value="PGAM"/>
    <property type="match status" value="1"/>
</dbReference>
<dbReference type="Gene3D" id="3.40.50.1240">
    <property type="entry name" value="Phosphoglycerate mutase-like"/>
    <property type="match status" value="1"/>
</dbReference>
<dbReference type="Proteomes" id="UP000229847">
    <property type="component" value="Unassembled WGS sequence"/>
</dbReference>
<organism evidence="1 2">
    <name type="scientific">Candidatus Woesebacteria bacterium CG22_combo_CG10-13_8_21_14_all_39_10</name>
    <dbReference type="NCBI Taxonomy" id="1975059"/>
    <lineage>
        <taxon>Bacteria</taxon>
        <taxon>Candidatus Woeseibacteriota</taxon>
    </lineage>
</organism>
<protein>
    <recommendedName>
        <fullName evidence="3">Histidine phosphatase family protein</fullName>
    </recommendedName>
</protein>
<evidence type="ECO:0000313" key="2">
    <source>
        <dbReference type="Proteomes" id="UP000229847"/>
    </source>
</evidence>
<gene>
    <name evidence="1" type="ORF">COX03_00120</name>
</gene>
<dbReference type="CDD" id="cd07067">
    <property type="entry name" value="HP_PGM_like"/>
    <property type="match status" value="1"/>
</dbReference>
<accession>A0A2H0BJX5</accession>
<dbReference type="Pfam" id="PF00300">
    <property type="entry name" value="His_Phos_1"/>
    <property type="match status" value="1"/>
</dbReference>
<comment type="caution">
    <text evidence="1">The sequence shown here is derived from an EMBL/GenBank/DDBJ whole genome shotgun (WGS) entry which is preliminary data.</text>
</comment>
<proteinExistence type="predicted"/>
<dbReference type="PANTHER" id="PTHR48100:SF1">
    <property type="entry name" value="HISTIDINE PHOSPHATASE FAMILY PROTEIN-RELATED"/>
    <property type="match status" value="1"/>
</dbReference>
<dbReference type="AlphaFoldDB" id="A0A2H0BJX5"/>
<dbReference type="InterPro" id="IPR029033">
    <property type="entry name" value="His_PPase_superfam"/>
</dbReference>
<dbReference type="InterPro" id="IPR050275">
    <property type="entry name" value="PGM_Phosphatase"/>
</dbReference>
<reference evidence="1 2" key="1">
    <citation type="submission" date="2017-09" db="EMBL/GenBank/DDBJ databases">
        <title>Depth-based differentiation of microbial function through sediment-hosted aquifers and enrichment of novel symbionts in the deep terrestrial subsurface.</title>
        <authorList>
            <person name="Probst A.J."/>
            <person name="Ladd B."/>
            <person name="Jarett J.K."/>
            <person name="Geller-Mcgrath D.E."/>
            <person name="Sieber C.M."/>
            <person name="Emerson J.B."/>
            <person name="Anantharaman K."/>
            <person name="Thomas B.C."/>
            <person name="Malmstrom R."/>
            <person name="Stieglmeier M."/>
            <person name="Klingl A."/>
            <person name="Woyke T."/>
            <person name="Ryan C.M."/>
            <person name="Banfield J.F."/>
        </authorList>
    </citation>
    <scope>NUCLEOTIDE SEQUENCE [LARGE SCALE GENOMIC DNA]</scope>
    <source>
        <strain evidence="1">CG22_combo_CG10-13_8_21_14_all_39_10</strain>
    </source>
</reference>
<evidence type="ECO:0008006" key="3">
    <source>
        <dbReference type="Google" id="ProtNLM"/>
    </source>
</evidence>
<dbReference type="EMBL" id="PCSW01000004">
    <property type="protein sequence ID" value="PIP57977.1"/>
    <property type="molecule type" value="Genomic_DNA"/>
</dbReference>
<dbReference type="GO" id="GO:0005737">
    <property type="term" value="C:cytoplasm"/>
    <property type="evidence" value="ECO:0007669"/>
    <property type="project" value="TreeGrafter"/>
</dbReference>
<dbReference type="PANTHER" id="PTHR48100">
    <property type="entry name" value="BROAD-SPECIFICITY PHOSPHATASE YOR283W-RELATED"/>
    <property type="match status" value="1"/>
</dbReference>
<dbReference type="SUPFAM" id="SSF53254">
    <property type="entry name" value="Phosphoglycerate mutase-like"/>
    <property type="match status" value="1"/>
</dbReference>
<dbReference type="GO" id="GO:0016791">
    <property type="term" value="F:phosphatase activity"/>
    <property type="evidence" value="ECO:0007669"/>
    <property type="project" value="TreeGrafter"/>
</dbReference>
<evidence type="ECO:0000313" key="1">
    <source>
        <dbReference type="EMBL" id="PIP57977.1"/>
    </source>
</evidence>
<sequence>MNIFYLIRHGQKVAEAGDPGLTEIGKEQAGKTAEFLKDKNISKIYSSTYKRTKETSEIIDTILKIGITFDDRLRERMNWGSIPNQNLEEFLKEWEYSNLHRDFKPKAGHSSLQSGKDAFNVISEISTSLSDSNIVIITHGGVICDLLRNLFLDNELRKLKPDFPEKLDKLIKECSITTLIKDNDKYSLKEIGAVDYLV</sequence>